<protein>
    <recommendedName>
        <fullName evidence="2">Transcription factor TFIIIC triple barrel domain-containing protein</fullName>
    </recommendedName>
</protein>
<feature type="region of interest" description="Disordered" evidence="1">
    <location>
        <begin position="1"/>
        <end position="23"/>
    </location>
</feature>
<gene>
    <name evidence="3" type="ORF">EAE97_011466</name>
</gene>
<feature type="compositionally biased region" description="Polar residues" evidence="1">
    <location>
        <begin position="1"/>
        <end position="10"/>
    </location>
</feature>
<feature type="compositionally biased region" description="Basic residues" evidence="1">
    <location>
        <begin position="110"/>
        <end position="120"/>
    </location>
</feature>
<dbReference type="Gene3D" id="2.60.40.4370">
    <property type="match status" value="1"/>
</dbReference>
<feature type="compositionally biased region" description="Acidic residues" evidence="1">
    <location>
        <begin position="125"/>
        <end position="143"/>
    </location>
</feature>
<dbReference type="RefSeq" id="XP_038727207.1">
    <property type="nucleotide sequence ID" value="XM_038881981.1"/>
</dbReference>
<evidence type="ECO:0000256" key="1">
    <source>
        <dbReference type="SAM" id="MobiDB-lite"/>
    </source>
</evidence>
<feature type="compositionally biased region" description="Acidic residues" evidence="1">
    <location>
        <begin position="453"/>
        <end position="465"/>
    </location>
</feature>
<reference evidence="3 4" key="1">
    <citation type="journal article" date="2020" name="Genome Biol. Evol.">
        <title>Comparative genomics of Sclerotiniaceae.</title>
        <authorList>
            <person name="Valero Jimenez C.A."/>
            <person name="Steentjes M."/>
            <person name="Scholten O.E."/>
            <person name="Van Kan J.A.L."/>
        </authorList>
    </citation>
    <scope>NUCLEOTIDE SEQUENCE [LARGE SCALE GENOMIC DNA]</scope>
    <source>
        <strain evidence="3 4">MUCL 94</strain>
    </source>
</reference>
<comment type="caution">
    <text evidence="3">The sequence shown here is derived from an EMBL/GenBank/DDBJ whole genome shotgun (WGS) entry which is preliminary data.</text>
</comment>
<dbReference type="EMBL" id="RCSW01000037">
    <property type="protein sequence ID" value="KAF7920573.1"/>
    <property type="molecule type" value="Genomic_DNA"/>
</dbReference>
<feature type="compositionally biased region" description="Basic and acidic residues" evidence="1">
    <location>
        <begin position="157"/>
        <end position="166"/>
    </location>
</feature>
<proteinExistence type="predicted"/>
<feature type="compositionally biased region" description="Acidic residues" evidence="1">
    <location>
        <begin position="425"/>
        <end position="435"/>
    </location>
</feature>
<feature type="domain" description="Transcription factor TFIIIC triple barrel" evidence="2">
    <location>
        <begin position="49"/>
        <end position="259"/>
    </location>
</feature>
<dbReference type="AlphaFoldDB" id="A0A9P5I1L2"/>
<sequence>MADQHGSASTADAPPPNPYSMPMSINVADTVEEEEEDDEDDYEYEYSTTEKEIFYVTLDLTNPNVPIKRKLVKTHPRRNAKKWLNPGLGKHRRHLGDSTTIVTDKDKSVKAKGKGKGRGKKSPDAEDDEDDEEMAEREEELSEAEAAPPEQVSIEQKSVEAPKKSTGEQYSTFIADTQRGGEASAAPKPEVQILGLHEDHPVVSYEGNIYYCRWEENMGTELLFTAHDPASKLPILQSVSNDVDLLAASSARITSVNTKVEDKDPDSGGKGRSYFWRSGNIRELKIPVGVAASEQRKNQAFFLQSLIQIKESRRERDHVTVMAQRRNTNRQWRAVMKQKQAAEVARIRKAMATGKMRKSDGQQRLDQMAKDAEILAAEDKLRGIGPDGRKIRHGGRKKTVNAENQPILRRPPGGLTNYLMNNAAAEDENNEEVDMGLDRPPPKTRNTRSHANEEDEDLEAEDDGEIEYGEMEYGEEYEQGDDGEMVVEDEACFEEDYEME</sequence>
<organism evidence="3 4">
    <name type="scientific">Botrytis byssoidea</name>
    <dbReference type="NCBI Taxonomy" id="139641"/>
    <lineage>
        <taxon>Eukaryota</taxon>
        <taxon>Fungi</taxon>
        <taxon>Dikarya</taxon>
        <taxon>Ascomycota</taxon>
        <taxon>Pezizomycotina</taxon>
        <taxon>Leotiomycetes</taxon>
        <taxon>Helotiales</taxon>
        <taxon>Sclerotiniaceae</taxon>
        <taxon>Botrytis</taxon>
    </lineage>
</organism>
<dbReference type="Proteomes" id="UP000710849">
    <property type="component" value="Unassembled WGS sequence"/>
</dbReference>
<dbReference type="GeneID" id="62155054"/>
<dbReference type="Pfam" id="PF10419">
    <property type="entry name" value="TFIIIC_sub6"/>
    <property type="match status" value="1"/>
</dbReference>
<evidence type="ECO:0000313" key="4">
    <source>
        <dbReference type="Proteomes" id="UP000710849"/>
    </source>
</evidence>
<evidence type="ECO:0000259" key="2">
    <source>
        <dbReference type="Pfam" id="PF10419"/>
    </source>
</evidence>
<dbReference type="InterPro" id="IPR019481">
    <property type="entry name" value="TFIIIC_triple_barrel"/>
</dbReference>
<name>A0A9P5I1L2_9HELO</name>
<evidence type="ECO:0000313" key="3">
    <source>
        <dbReference type="EMBL" id="KAF7920573.1"/>
    </source>
</evidence>
<keyword evidence="4" id="KW-1185">Reference proteome</keyword>
<accession>A0A9P5I1L2</accession>
<feature type="region of interest" description="Disordered" evidence="1">
    <location>
        <begin position="75"/>
        <end position="169"/>
    </location>
</feature>
<feature type="region of interest" description="Disordered" evidence="1">
    <location>
        <begin position="425"/>
        <end position="465"/>
    </location>
</feature>